<sequence>RYSLTTQKLMQEVRRILEEAREKEFCRGFNASLCTSKWKHTKKFPGVQLPEIYIGKLDFVNAIVRILCNAAKKSMKEKKNYMGPWRKKSFKEMKWSSSLERKPFDDDSWNNKSTN</sequence>
<organism evidence="2 3">
    <name type="scientific">Dipteronia dyeriana</name>
    <dbReference type="NCBI Taxonomy" id="168575"/>
    <lineage>
        <taxon>Eukaryota</taxon>
        <taxon>Viridiplantae</taxon>
        <taxon>Streptophyta</taxon>
        <taxon>Embryophyta</taxon>
        <taxon>Tracheophyta</taxon>
        <taxon>Spermatophyta</taxon>
        <taxon>Magnoliopsida</taxon>
        <taxon>eudicotyledons</taxon>
        <taxon>Gunneridae</taxon>
        <taxon>Pentapetalae</taxon>
        <taxon>rosids</taxon>
        <taxon>malvids</taxon>
        <taxon>Sapindales</taxon>
        <taxon>Sapindaceae</taxon>
        <taxon>Hippocastanoideae</taxon>
        <taxon>Acereae</taxon>
        <taxon>Dipteronia</taxon>
    </lineage>
</organism>
<dbReference type="AlphaFoldDB" id="A0AAE0CPJ9"/>
<dbReference type="Proteomes" id="UP001280121">
    <property type="component" value="Unassembled WGS sequence"/>
</dbReference>
<accession>A0AAE0CPJ9</accession>
<evidence type="ECO:0000313" key="2">
    <source>
        <dbReference type="EMBL" id="KAK2658752.1"/>
    </source>
</evidence>
<feature type="compositionally biased region" description="Basic and acidic residues" evidence="1">
    <location>
        <begin position="92"/>
        <end position="105"/>
    </location>
</feature>
<protein>
    <submittedName>
        <fullName evidence="2">Uncharacterized protein</fullName>
    </submittedName>
</protein>
<dbReference type="Pfam" id="PF04720">
    <property type="entry name" value="PDDEXK_6"/>
    <property type="match status" value="1"/>
</dbReference>
<comment type="caution">
    <text evidence="2">The sequence shown here is derived from an EMBL/GenBank/DDBJ whole genome shotgun (WGS) entry which is preliminary data.</text>
</comment>
<keyword evidence="3" id="KW-1185">Reference proteome</keyword>
<dbReference type="PANTHER" id="PTHR31579">
    <property type="entry name" value="OS03G0796600 PROTEIN"/>
    <property type="match status" value="1"/>
</dbReference>
<evidence type="ECO:0000313" key="3">
    <source>
        <dbReference type="Proteomes" id="UP001280121"/>
    </source>
</evidence>
<reference evidence="2" key="1">
    <citation type="journal article" date="2023" name="Plant J.">
        <title>Genome sequences and population genomics provide insights into the demographic history, inbreeding, and mutation load of two 'living fossil' tree species of Dipteronia.</title>
        <authorList>
            <person name="Feng Y."/>
            <person name="Comes H.P."/>
            <person name="Chen J."/>
            <person name="Zhu S."/>
            <person name="Lu R."/>
            <person name="Zhang X."/>
            <person name="Li P."/>
            <person name="Qiu J."/>
            <person name="Olsen K.M."/>
            <person name="Qiu Y."/>
        </authorList>
    </citation>
    <scope>NUCLEOTIDE SEQUENCE</scope>
    <source>
        <strain evidence="2">KIB01</strain>
    </source>
</reference>
<gene>
    <name evidence="2" type="ORF">Ddye_005285</name>
</gene>
<proteinExistence type="predicted"/>
<dbReference type="InterPro" id="IPR006502">
    <property type="entry name" value="PDDEXK-like"/>
</dbReference>
<feature type="region of interest" description="Disordered" evidence="1">
    <location>
        <begin position="92"/>
        <end position="115"/>
    </location>
</feature>
<dbReference type="PANTHER" id="PTHR31579:SF49">
    <property type="entry name" value="DUF506 FAMILY PROTEIN"/>
    <property type="match status" value="1"/>
</dbReference>
<feature type="non-terminal residue" evidence="2">
    <location>
        <position position="115"/>
    </location>
</feature>
<name>A0AAE0CPJ9_9ROSI</name>
<dbReference type="EMBL" id="JANJYI010000002">
    <property type="protein sequence ID" value="KAK2658752.1"/>
    <property type="molecule type" value="Genomic_DNA"/>
</dbReference>
<evidence type="ECO:0000256" key="1">
    <source>
        <dbReference type="SAM" id="MobiDB-lite"/>
    </source>
</evidence>